<dbReference type="RefSeq" id="WP_379685751.1">
    <property type="nucleotide sequence ID" value="NZ_JBHLYW010000007.1"/>
</dbReference>
<organism evidence="1 2">
    <name type="scientific">Flavobacterium procerum</name>
    <dbReference type="NCBI Taxonomy" id="1455569"/>
    <lineage>
        <taxon>Bacteria</taxon>
        <taxon>Pseudomonadati</taxon>
        <taxon>Bacteroidota</taxon>
        <taxon>Flavobacteriia</taxon>
        <taxon>Flavobacteriales</taxon>
        <taxon>Flavobacteriaceae</taxon>
        <taxon>Flavobacterium</taxon>
    </lineage>
</organism>
<evidence type="ECO:0000313" key="2">
    <source>
        <dbReference type="Proteomes" id="UP001589734"/>
    </source>
</evidence>
<reference evidence="1 2" key="1">
    <citation type="submission" date="2024-09" db="EMBL/GenBank/DDBJ databases">
        <authorList>
            <person name="Sun Q."/>
            <person name="Mori K."/>
        </authorList>
    </citation>
    <scope>NUCLEOTIDE SEQUENCE [LARGE SCALE GENOMIC DNA]</scope>
    <source>
        <strain evidence="1 2">CGMCC 1.12926</strain>
    </source>
</reference>
<evidence type="ECO:0000313" key="1">
    <source>
        <dbReference type="EMBL" id="MFC0076710.1"/>
    </source>
</evidence>
<keyword evidence="2" id="KW-1185">Reference proteome</keyword>
<protein>
    <submittedName>
        <fullName evidence="1">Uncharacterized protein</fullName>
    </submittedName>
</protein>
<dbReference type="PROSITE" id="PS50007">
    <property type="entry name" value="PIPLC_X_DOMAIN"/>
    <property type="match status" value="1"/>
</dbReference>
<dbReference type="Proteomes" id="UP001589734">
    <property type="component" value="Unassembled WGS sequence"/>
</dbReference>
<gene>
    <name evidence="1" type="ORF">ACFFLS_06650</name>
</gene>
<proteinExistence type="predicted"/>
<sequence length="399" mass="46118">MSKLSLFFSLLFFIKAVSQEKKETYLFSENIATNLENDKTLPRYQIAATNFSISGYYKLALETWDKQYDNDISKKRTVTTEDSIYFKSFKPVNAKEYIINRSKKEQLILINEAHNNSRHRVFTTSLLKDLYNNGYRFLGLEALWNNLNGKEFPVIESGFYTTESQFGNLIKEAIDIGFIVFEYETTLQINDGGKTRETEQAKNIAKLIKENPNSKFLIHCGYEHIVEGTPGIKTWEKAMAGRLAEITGINPFTIDQTYYSEKGTQTLNSPYIGMANQDYPTIMVNDNNETFSVPNNDLKKIDCAIIHPVTKYKNNRPDWLTLSNERKILKINPSKIKEYPALVMAYRINEYEKDGIPADLIELHNNTKETNLIVKKGLYKIIVKNKDYKITTEFVQNIK</sequence>
<name>A0ABV6BMN9_9FLAO</name>
<dbReference type="EMBL" id="JBHLYW010000007">
    <property type="protein sequence ID" value="MFC0076710.1"/>
    <property type="molecule type" value="Genomic_DNA"/>
</dbReference>
<accession>A0ABV6BMN9</accession>
<comment type="caution">
    <text evidence="1">The sequence shown here is derived from an EMBL/GenBank/DDBJ whole genome shotgun (WGS) entry which is preliminary data.</text>
</comment>